<keyword evidence="2" id="KW-1185">Reference proteome</keyword>
<gene>
    <name evidence="1" type="ORF">NPIL_244121</name>
</gene>
<proteinExistence type="predicted"/>
<name>A0A8X6QU72_NEPPI</name>
<dbReference type="AlphaFoldDB" id="A0A8X6QU72"/>
<sequence length="109" mass="12611">KNNDDYYVLDSGSSLQLPELCYRFRCMAFVSRPLFKSFWFTNLQAASEGTRGELHFIEDSTTELRIATNTIATRHSNNWNSNFPTKWQFSNSLPSPFLFSSRSRKVAQS</sequence>
<evidence type="ECO:0000313" key="1">
    <source>
        <dbReference type="EMBL" id="GFU32089.1"/>
    </source>
</evidence>
<comment type="caution">
    <text evidence="1">The sequence shown here is derived from an EMBL/GenBank/DDBJ whole genome shotgun (WGS) entry which is preliminary data.</text>
</comment>
<dbReference type="EMBL" id="BMAW01129823">
    <property type="protein sequence ID" value="GFU32089.1"/>
    <property type="molecule type" value="Genomic_DNA"/>
</dbReference>
<evidence type="ECO:0000313" key="2">
    <source>
        <dbReference type="Proteomes" id="UP000887013"/>
    </source>
</evidence>
<protein>
    <submittedName>
        <fullName evidence="1">Uncharacterized protein</fullName>
    </submittedName>
</protein>
<reference evidence="1" key="1">
    <citation type="submission" date="2020-08" db="EMBL/GenBank/DDBJ databases">
        <title>Multicomponent nature underlies the extraordinary mechanical properties of spider dragline silk.</title>
        <authorList>
            <person name="Kono N."/>
            <person name="Nakamura H."/>
            <person name="Mori M."/>
            <person name="Yoshida Y."/>
            <person name="Ohtoshi R."/>
            <person name="Malay A.D."/>
            <person name="Moran D.A.P."/>
            <person name="Tomita M."/>
            <person name="Numata K."/>
            <person name="Arakawa K."/>
        </authorList>
    </citation>
    <scope>NUCLEOTIDE SEQUENCE</scope>
</reference>
<dbReference type="Proteomes" id="UP000887013">
    <property type="component" value="Unassembled WGS sequence"/>
</dbReference>
<accession>A0A8X6QU72</accession>
<organism evidence="1 2">
    <name type="scientific">Nephila pilipes</name>
    <name type="common">Giant wood spider</name>
    <name type="synonym">Nephila maculata</name>
    <dbReference type="NCBI Taxonomy" id="299642"/>
    <lineage>
        <taxon>Eukaryota</taxon>
        <taxon>Metazoa</taxon>
        <taxon>Ecdysozoa</taxon>
        <taxon>Arthropoda</taxon>
        <taxon>Chelicerata</taxon>
        <taxon>Arachnida</taxon>
        <taxon>Araneae</taxon>
        <taxon>Araneomorphae</taxon>
        <taxon>Entelegynae</taxon>
        <taxon>Araneoidea</taxon>
        <taxon>Nephilidae</taxon>
        <taxon>Nephila</taxon>
    </lineage>
</organism>
<feature type="non-terminal residue" evidence="1">
    <location>
        <position position="1"/>
    </location>
</feature>